<reference evidence="3 4" key="1">
    <citation type="journal article" date="2019" name="Genome Biol. Evol.">
        <title>Genomic Plasticity Mediated by Transposable Elements in the Plant Pathogenic Fungus Colletotrichum higginsianum.</title>
        <authorList>
            <person name="Tsushima A."/>
            <person name="Gan P."/>
            <person name="Kumakura N."/>
            <person name="Narusaka M."/>
            <person name="Takano Y."/>
            <person name="Narusaka Y."/>
            <person name="Shirasu K."/>
        </authorList>
    </citation>
    <scope>NUCLEOTIDE SEQUENCE [LARGE SCALE GENOMIC DNA]</scope>
    <source>
        <strain evidence="3 4">MAFF305635-RFP</strain>
    </source>
</reference>
<feature type="transmembrane region" description="Helical" evidence="2">
    <location>
        <begin position="482"/>
        <end position="504"/>
    </location>
</feature>
<sequence>MFQRVSQFSRRLVSKTIFEDLRIPEWELLQSLLQVPEGRPEDAAFRELEDVTQDFLGTLNRSTGYIADVALEDHLNSYFLARFDDYRRTYIDTPVFRPFFLIYEDFNIVQKSMFRFVSDTMSKKLSDMRMDLSPIFIDFHACWRQTLNKYPDLRREVVKACLSAPEHFGIRGFQDSVGVFLESFKRDFHPQDFDTPISLTRQYMLLLLTQNEFRFLPPWAGGSNDGTGAVFEDSLFPTGHGPEAVYPTDSMIPSNASDLPNCEGETSTQTGLEGKHSAISSDSVDSQEIVTSTLEPNMIPAPTDGKLHSGPEIGALEPATPSQLNGKPPEPPKPHESYVAAFGRRTREVLAMIGLIERDVPPGHQRIRWKNMGYAGARYIDIRRHQDICELAKPCNCLPPTALVMPQGTEYRCSPIPAKFSPPVGPRLMMDYFTNPDDIPADSTLVLQQLPKRTCGRLLPQHTEIVEAWGIYYKEDWDWEKIWWLLGLAFFPPSMLFGILWGVLKHDLQSAFGIASWWMTGATIIVGIVGTKSWAH</sequence>
<dbReference type="Proteomes" id="UP000305883">
    <property type="component" value="Unassembled WGS sequence"/>
</dbReference>
<feature type="compositionally biased region" description="Polar residues" evidence="1">
    <location>
        <begin position="278"/>
        <end position="295"/>
    </location>
</feature>
<dbReference type="OrthoDB" id="5355526at2759"/>
<gene>
    <name evidence="3" type="ORF">CH35J_012022</name>
</gene>
<evidence type="ECO:0000313" key="4">
    <source>
        <dbReference type="Proteomes" id="UP000305883"/>
    </source>
</evidence>
<proteinExistence type="predicted"/>
<evidence type="ECO:0000313" key="3">
    <source>
        <dbReference type="EMBL" id="TIC90279.1"/>
    </source>
</evidence>
<protein>
    <submittedName>
        <fullName evidence="3">Uncharacterized protein</fullName>
    </submittedName>
</protein>
<name>A0A4T0VEE3_9PEZI</name>
<keyword evidence="2" id="KW-0812">Transmembrane</keyword>
<organism evidence="3 4">
    <name type="scientific">Colletotrichum higginsianum</name>
    <dbReference type="NCBI Taxonomy" id="80884"/>
    <lineage>
        <taxon>Eukaryota</taxon>
        <taxon>Fungi</taxon>
        <taxon>Dikarya</taxon>
        <taxon>Ascomycota</taxon>
        <taxon>Pezizomycotina</taxon>
        <taxon>Sordariomycetes</taxon>
        <taxon>Hypocreomycetidae</taxon>
        <taxon>Glomerellales</taxon>
        <taxon>Glomerellaceae</taxon>
        <taxon>Colletotrichum</taxon>
        <taxon>Colletotrichum destructivum species complex</taxon>
    </lineage>
</organism>
<keyword evidence="2" id="KW-0472">Membrane</keyword>
<dbReference type="EMBL" id="MWPZ01000012">
    <property type="protein sequence ID" value="TIC90279.1"/>
    <property type="molecule type" value="Genomic_DNA"/>
</dbReference>
<keyword evidence="2" id="KW-1133">Transmembrane helix</keyword>
<feature type="transmembrane region" description="Helical" evidence="2">
    <location>
        <begin position="510"/>
        <end position="530"/>
    </location>
</feature>
<feature type="compositionally biased region" description="Polar residues" evidence="1">
    <location>
        <begin position="260"/>
        <end position="271"/>
    </location>
</feature>
<feature type="region of interest" description="Disordered" evidence="1">
    <location>
        <begin position="260"/>
        <end position="334"/>
    </location>
</feature>
<comment type="caution">
    <text evidence="3">The sequence shown here is derived from an EMBL/GenBank/DDBJ whole genome shotgun (WGS) entry which is preliminary data.</text>
</comment>
<accession>A0A4T0VEE3</accession>
<dbReference type="AlphaFoldDB" id="A0A4T0VEE3"/>
<evidence type="ECO:0000256" key="1">
    <source>
        <dbReference type="SAM" id="MobiDB-lite"/>
    </source>
</evidence>
<evidence type="ECO:0000256" key="2">
    <source>
        <dbReference type="SAM" id="Phobius"/>
    </source>
</evidence>